<dbReference type="Proteomes" id="UP000031670">
    <property type="component" value="Unassembled WGS sequence"/>
</dbReference>
<dbReference type="Gene3D" id="3.20.110.10">
    <property type="entry name" value="Glycoside hydrolase 38, N terminal domain"/>
    <property type="match status" value="1"/>
</dbReference>
<name>A0A0B8PHN4_9VIBR</name>
<evidence type="ECO:0000313" key="2">
    <source>
        <dbReference type="Proteomes" id="UP000031670"/>
    </source>
</evidence>
<proteinExistence type="predicted"/>
<sequence>MSDKKIANVVMQTHWDNEWYFTDREAQVQLTYNVREILSMLERGEMKYFLFDGQTAAIQDYLDVCQMTVSASLT</sequence>
<gene>
    <name evidence="1" type="ORF">JCM19232_3418</name>
</gene>
<organism evidence="1 2">
    <name type="scientific">Vibrio ishigakensis</name>
    <dbReference type="NCBI Taxonomy" id="1481914"/>
    <lineage>
        <taxon>Bacteria</taxon>
        <taxon>Pseudomonadati</taxon>
        <taxon>Pseudomonadota</taxon>
        <taxon>Gammaproteobacteria</taxon>
        <taxon>Vibrionales</taxon>
        <taxon>Vibrionaceae</taxon>
        <taxon>Vibrio</taxon>
    </lineage>
</organism>
<dbReference type="AlphaFoldDB" id="A0A0B8PHN4"/>
<evidence type="ECO:0000313" key="1">
    <source>
        <dbReference type="EMBL" id="GAM64142.1"/>
    </source>
</evidence>
<dbReference type="InterPro" id="IPR027291">
    <property type="entry name" value="Glyco_hydro_38_N_sf"/>
</dbReference>
<comment type="caution">
    <text evidence="1">The sequence shown here is derived from an EMBL/GenBank/DDBJ whole genome shotgun (WGS) entry which is preliminary data.</text>
</comment>
<protein>
    <submittedName>
        <fullName evidence="1">Alpha-mannosidase</fullName>
    </submittedName>
</protein>
<reference evidence="1 2" key="1">
    <citation type="submission" date="2015-01" db="EMBL/GenBank/DDBJ databases">
        <title>Vibrio sp. C5 JCM 19232 whole genome shotgun sequence.</title>
        <authorList>
            <person name="Sawabe T."/>
            <person name="Meirelles P."/>
            <person name="Feng G."/>
            <person name="Sayaka M."/>
            <person name="Hattori M."/>
            <person name="Ohkuma M."/>
        </authorList>
    </citation>
    <scope>NUCLEOTIDE SEQUENCE [LARGE SCALE GENOMIC DNA]</scope>
    <source>
        <strain evidence="1 2">JCM19232</strain>
    </source>
</reference>
<accession>A0A0B8PHN4</accession>
<reference evidence="1 2" key="2">
    <citation type="submission" date="2015-01" db="EMBL/GenBank/DDBJ databases">
        <authorList>
            <consortium name="NBRP consortium"/>
            <person name="Sawabe T."/>
            <person name="Meirelles P."/>
            <person name="Feng G."/>
            <person name="Sayaka M."/>
            <person name="Hattori M."/>
            <person name="Ohkuma M."/>
        </authorList>
    </citation>
    <scope>NUCLEOTIDE SEQUENCE [LARGE SCALE GENOMIC DNA]</scope>
    <source>
        <strain evidence="1 2">JCM19232</strain>
    </source>
</reference>
<dbReference type="EMBL" id="BBSA01000011">
    <property type="protein sequence ID" value="GAM64142.1"/>
    <property type="molecule type" value="Genomic_DNA"/>
</dbReference>